<evidence type="ECO:0000313" key="3">
    <source>
        <dbReference type="Proteomes" id="UP000756860"/>
    </source>
</evidence>
<dbReference type="Proteomes" id="UP000756860">
    <property type="component" value="Unassembled WGS sequence"/>
</dbReference>
<dbReference type="SUPFAM" id="SSF53448">
    <property type="entry name" value="Nucleotide-diphospho-sugar transferases"/>
    <property type="match status" value="1"/>
</dbReference>
<name>A0ABS5SCD2_9BACT</name>
<keyword evidence="2" id="KW-0808">Transferase</keyword>
<dbReference type="GO" id="GO:0016757">
    <property type="term" value="F:glycosyltransferase activity"/>
    <property type="evidence" value="ECO:0007669"/>
    <property type="project" value="UniProtKB-KW"/>
</dbReference>
<organism evidence="2 3">
    <name type="scientific">Geomobilimonas luticola</name>
    <dbReference type="NCBI Taxonomy" id="1114878"/>
    <lineage>
        <taxon>Bacteria</taxon>
        <taxon>Pseudomonadati</taxon>
        <taxon>Thermodesulfobacteriota</taxon>
        <taxon>Desulfuromonadia</taxon>
        <taxon>Geobacterales</taxon>
        <taxon>Geobacteraceae</taxon>
        <taxon>Geomobilimonas</taxon>
    </lineage>
</organism>
<reference evidence="2 3" key="1">
    <citation type="submission" date="2021-05" db="EMBL/GenBank/DDBJ databases">
        <title>The draft genome of Geobacter luticola JCM 17780.</title>
        <authorList>
            <person name="Xu Z."/>
            <person name="Masuda Y."/>
            <person name="Itoh H."/>
            <person name="Senoo K."/>
        </authorList>
    </citation>
    <scope>NUCLEOTIDE SEQUENCE [LARGE SCALE GENOMIC DNA]</scope>
    <source>
        <strain evidence="2 3">JCM 17780</strain>
    </source>
</reference>
<accession>A0ABS5SCD2</accession>
<dbReference type="EC" id="2.4.-.-" evidence="2"/>
<proteinExistence type="predicted"/>
<feature type="domain" description="Glycosyltransferase 2-like" evidence="1">
    <location>
        <begin position="2"/>
        <end position="115"/>
    </location>
</feature>
<keyword evidence="3" id="KW-1185">Reference proteome</keyword>
<keyword evidence="2" id="KW-0328">Glycosyltransferase</keyword>
<dbReference type="InterPro" id="IPR001173">
    <property type="entry name" value="Glyco_trans_2-like"/>
</dbReference>
<gene>
    <name evidence="2" type="ORF">KI810_08180</name>
</gene>
<dbReference type="PANTHER" id="PTHR22916:SF3">
    <property type="entry name" value="UDP-GLCNAC:BETAGAL BETA-1,3-N-ACETYLGLUCOSAMINYLTRANSFERASE-LIKE PROTEIN 1"/>
    <property type="match status" value="1"/>
</dbReference>
<protein>
    <submittedName>
        <fullName evidence="2">Glycosyltransferase</fullName>
        <ecNumber evidence="2">2.4.-.-</ecNumber>
    </submittedName>
</protein>
<comment type="caution">
    <text evidence="2">The sequence shown here is derived from an EMBL/GenBank/DDBJ whole genome shotgun (WGS) entry which is preliminary data.</text>
</comment>
<sequence length="319" mass="36865">MAEAIESILSQTLADFEFIIIDDGSTDHSVEIIESYRDSRISLIRNGANLGLSESLNKGFGLARGEYVARMDSDDVSLPERLTRQVAFMEAHAEIGICGTWVEIIGEPAGHVWRYPTAPDVINCMHLFGPALAHPSVMMRREMLAKFGTLYDTSFKRAQDFELWVRASEYTSLANIGEVQLHYRRHDQQVVHKEEQLVFAGKVRLLQLYKLGIIPSPEEFKIHQSISQWRFEVDRGFLENTEKWFSKLIDTNKRVKVFSETTFSEVLCDRWFEVCDALTELGPWTLKKFFLSPLSCKVKLSWRRRVAFFLNCLLFRRRG</sequence>
<dbReference type="Pfam" id="PF00535">
    <property type="entry name" value="Glycos_transf_2"/>
    <property type="match status" value="1"/>
</dbReference>
<dbReference type="InterPro" id="IPR029044">
    <property type="entry name" value="Nucleotide-diphossugar_trans"/>
</dbReference>
<dbReference type="Gene3D" id="3.90.550.10">
    <property type="entry name" value="Spore Coat Polysaccharide Biosynthesis Protein SpsA, Chain A"/>
    <property type="match status" value="1"/>
</dbReference>
<evidence type="ECO:0000259" key="1">
    <source>
        <dbReference type="Pfam" id="PF00535"/>
    </source>
</evidence>
<evidence type="ECO:0000313" key="2">
    <source>
        <dbReference type="EMBL" id="MBT0653031.1"/>
    </source>
</evidence>
<dbReference type="EMBL" id="JAHCVK010000002">
    <property type="protein sequence ID" value="MBT0653031.1"/>
    <property type="molecule type" value="Genomic_DNA"/>
</dbReference>
<dbReference type="PANTHER" id="PTHR22916">
    <property type="entry name" value="GLYCOSYLTRANSFERASE"/>
    <property type="match status" value="1"/>
</dbReference>